<dbReference type="InterPro" id="IPR008753">
    <property type="entry name" value="Peptidase_M13_N"/>
</dbReference>
<comment type="cofactor">
    <cofactor evidence="1">
        <name>Zn(2+)</name>
        <dbReference type="ChEBI" id="CHEBI:29105"/>
    </cofactor>
</comment>
<keyword evidence="4" id="KW-0479">Metal-binding</keyword>
<evidence type="ECO:0000256" key="4">
    <source>
        <dbReference type="ARBA" id="ARBA00022723"/>
    </source>
</evidence>
<dbReference type="PANTHER" id="PTHR11733">
    <property type="entry name" value="ZINC METALLOPROTEASE FAMILY M13 NEPRILYSIN-RELATED"/>
    <property type="match status" value="1"/>
</dbReference>
<evidence type="ECO:0000256" key="2">
    <source>
        <dbReference type="ARBA" id="ARBA00007357"/>
    </source>
</evidence>
<dbReference type="PRINTS" id="PR00786">
    <property type="entry name" value="NEPRILYSIN"/>
</dbReference>
<dbReference type="PROSITE" id="PS51885">
    <property type="entry name" value="NEPRILYSIN"/>
    <property type="match status" value="1"/>
</dbReference>
<dbReference type="InterPro" id="IPR024079">
    <property type="entry name" value="MetalloPept_cat_dom_sf"/>
</dbReference>
<proteinExistence type="evidence at transcript level"/>
<dbReference type="EMBL" id="GADI01002685">
    <property type="protein sequence ID" value="JAA71123.1"/>
    <property type="molecule type" value="mRNA"/>
</dbReference>
<evidence type="ECO:0000259" key="8">
    <source>
        <dbReference type="Pfam" id="PF01431"/>
    </source>
</evidence>
<organism evidence="10">
    <name type="scientific">Ixodes ricinus</name>
    <name type="common">Common tick</name>
    <name type="synonym">Acarus ricinus</name>
    <dbReference type="NCBI Taxonomy" id="34613"/>
    <lineage>
        <taxon>Eukaryota</taxon>
        <taxon>Metazoa</taxon>
        <taxon>Ecdysozoa</taxon>
        <taxon>Arthropoda</taxon>
        <taxon>Chelicerata</taxon>
        <taxon>Arachnida</taxon>
        <taxon>Acari</taxon>
        <taxon>Parasitiformes</taxon>
        <taxon>Ixodida</taxon>
        <taxon>Ixodoidea</taxon>
        <taxon>Ixodidae</taxon>
        <taxon>Ixodinae</taxon>
        <taxon>Ixodes</taxon>
    </lineage>
</organism>
<dbReference type="GO" id="GO:0004222">
    <property type="term" value="F:metalloendopeptidase activity"/>
    <property type="evidence" value="ECO:0007669"/>
    <property type="project" value="InterPro"/>
</dbReference>
<evidence type="ECO:0000256" key="6">
    <source>
        <dbReference type="ARBA" id="ARBA00022833"/>
    </source>
</evidence>
<evidence type="ECO:0000256" key="1">
    <source>
        <dbReference type="ARBA" id="ARBA00001947"/>
    </source>
</evidence>
<evidence type="ECO:0000259" key="9">
    <source>
        <dbReference type="Pfam" id="PF05649"/>
    </source>
</evidence>
<accession>A0A0K8RJT1</accession>
<evidence type="ECO:0000256" key="5">
    <source>
        <dbReference type="ARBA" id="ARBA00022801"/>
    </source>
</evidence>
<dbReference type="InterPro" id="IPR042089">
    <property type="entry name" value="Peptidase_M13_dom_2"/>
</dbReference>
<dbReference type="GO" id="GO:0046872">
    <property type="term" value="F:metal ion binding"/>
    <property type="evidence" value="ECO:0007669"/>
    <property type="project" value="UniProtKB-KW"/>
</dbReference>
<comment type="similarity">
    <text evidence="2">Belongs to the peptidase M13 family.</text>
</comment>
<keyword evidence="3" id="KW-0645">Protease</keyword>
<dbReference type="SUPFAM" id="SSF55486">
    <property type="entry name" value="Metalloproteases ('zincins'), catalytic domain"/>
    <property type="match status" value="1"/>
</dbReference>
<evidence type="ECO:0000256" key="7">
    <source>
        <dbReference type="ARBA" id="ARBA00023049"/>
    </source>
</evidence>
<name>A0A0K8RJT1_IXORI</name>
<dbReference type="AlphaFoldDB" id="A0A0K8RJT1"/>
<feature type="domain" description="Peptidase M13 C-terminal" evidence="8">
    <location>
        <begin position="197"/>
        <end position="401"/>
    </location>
</feature>
<dbReference type="GO" id="GO:0016485">
    <property type="term" value="P:protein processing"/>
    <property type="evidence" value="ECO:0007669"/>
    <property type="project" value="TreeGrafter"/>
</dbReference>
<dbReference type="Pfam" id="PF05649">
    <property type="entry name" value="Peptidase_M13_N"/>
    <property type="match status" value="1"/>
</dbReference>
<dbReference type="CDD" id="cd08662">
    <property type="entry name" value="M13"/>
    <property type="match status" value="1"/>
</dbReference>
<dbReference type="PANTHER" id="PTHR11733:SF237">
    <property type="entry name" value="NEPRILYSIN-LIKE 4"/>
    <property type="match status" value="1"/>
</dbReference>
<evidence type="ECO:0000313" key="10">
    <source>
        <dbReference type="EMBL" id="JAA71123.1"/>
    </source>
</evidence>
<sequence>MTLLNTTPPATVNNYFGWMLLFKLGPIASHNITKLNFEFNQVWRGLQGEEPGWRHCVNALNDPFDPIISYGLGRLYIDKYFNETEKKNVETIAKNVSEALKTVLQNYTWMDNATKASATKKIDNMFFRIGYPEEVKYENILNEIYEDVGNVTLNGSFLSTYLSFRKSNAKYKLKKMSSLFFNRTKEWPHDWTKVSVMYSPLENSVDLTAVVLQHPFYSFGLPSSVKMGTLGWIIGHELNHALYGPGSYRDEYGNLRGWWSQEARENFKESENCFRRLYRDQVEEETGLRINEDHTLNENIADIKSLEAAFEAHRRLLVQFPNDPQRLPCLNESNPDKMFFISLAYSFCRNDQLAELKDIVLRDPHTPSKLRVNRLLGNSKTFLDTFQCKEGSRMNIRSKCEQ</sequence>
<keyword evidence="6" id="KW-0862">Zinc</keyword>
<dbReference type="InterPro" id="IPR018497">
    <property type="entry name" value="Peptidase_M13_C"/>
</dbReference>
<dbReference type="Pfam" id="PF01431">
    <property type="entry name" value="Peptidase_M13"/>
    <property type="match status" value="1"/>
</dbReference>
<dbReference type="InterPro" id="IPR000718">
    <property type="entry name" value="Peptidase_M13"/>
</dbReference>
<reference evidence="10" key="1">
    <citation type="submission" date="2012-12" db="EMBL/GenBank/DDBJ databases">
        <title>Identification and characterization of a phenylalanine ammonia-lyase gene family in Isatis indigotica Fort.</title>
        <authorList>
            <person name="Liu Q."/>
            <person name="Chen J."/>
            <person name="Zhou X."/>
            <person name="Di P."/>
            <person name="Xiao Y."/>
            <person name="Xuan H."/>
            <person name="Zhang L."/>
            <person name="Chen W."/>
        </authorList>
    </citation>
    <scope>NUCLEOTIDE SEQUENCE</scope>
    <source>
        <tissue evidence="10">Salivary gland</tissue>
    </source>
</reference>
<evidence type="ECO:0000256" key="3">
    <source>
        <dbReference type="ARBA" id="ARBA00022670"/>
    </source>
</evidence>
<dbReference type="Gene3D" id="3.40.390.10">
    <property type="entry name" value="Collagenase (Catalytic Domain)"/>
    <property type="match status" value="1"/>
</dbReference>
<keyword evidence="7" id="KW-0482">Metalloprotease</keyword>
<dbReference type="GO" id="GO:0005886">
    <property type="term" value="C:plasma membrane"/>
    <property type="evidence" value="ECO:0007669"/>
    <property type="project" value="TreeGrafter"/>
</dbReference>
<feature type="domain" description="Peptidase M13 N-terminal" evidence="9">
    <location>
        <begin position="2"/>
        <end position="132"/>
    </location>
</feature>
<dbReference type="Gene3D" id="1.10.1380.10">
    <property type="entry name" value="Neutral endopeptidase , domain2"/>
    <property type="match status" value="1"/>
</dbReference>
<keyword evidence="5" id="KW-0378">Hydrolase</keyword>
<protein>
    <submittedName>
        <fullName evidence="10">Putative m13 family peptidase</fullName>
    </submittedName>
</protein>